<evidence type="ECO:0000313" key="2">
    <source>
        <dbReference type="Proteomes" id="UP000071859"/>
    </source>
</evidence>
<accession>A0A158E8I9</accession>
<evidence type="ECO:0000313" key="1">
    <source>
        <dbReference type="EMBL" id="SAL03073.1"/>
    </source>
</evidence>
<evidence type="ECO:0008006" key="3">
    <source>
        <dbReference type="Google" id="ProtNLM"/>
    </source>
</evidence>
<comment type="caution">
    <text evidence="1">The sequence shown here is derived from an EMBL/GenBank/DDBJ whole genome shotgun (WGS) entry which is preliminary data.</text>
</comment>
<sequence length="704" mass="75089">MASAGSLIFELAADVSRLRTDMNKAQAEIKSSLDSIAKSTAGTAVLLGAEFAMGFARGFADKVGAALESVDAMSKMAQSIGTATENLSGLAYAGQLADVSTEQLSTSFKKLNESMLEAKDPASKSAAAFKAIGLSAQELWSKDPAEQFRTIAEAISGFRDGNEKAAVAVELFGKAGMQLIPLLNAGADGLDEAAQEAQKLGLIVSTETGLAIENLNDDMTRLEEVGEGAAVTIAGRLAPALDTFAKSAVEASTTSVLWQDTLEAIGSFLSDFIINLTRVFGVVSIGYKEAVGYANAAKQVFSGDFAGAAKTAAEASKASLQATADLDFTIQQTRERSTKQAREESAAWGVVGRNAEKSGREILHYSAALDKVGGSAKKTKKEVDEFKSIMDQLAADAAKMAAQGDPMKEFLANPKLQALTPDQQRKAIEYKQWIIDTTKALKDLADAEKRKNEAQQDGLDDLIAQIDATEKFADATKRAIDPVIEYREAIIALEKARKAGALTASEYADAQKYFQKQLQETVNKTEPLSDQIKELQQAIEGFGQKSSEAFVEFIFGTKDVAISFREMVASILKDLASMLVYQNVFKPLFSGISDKAGKFDWGSLFTRQGGGPVSAGSLYQINEIPGRAEYFLPNVPGRIVTDAGATGGGSNVVVNINMTRDDRATQDTTASDRQTAELGNRIATVVRSVISQEKRQGGLLAPTR</sequence>
<organism evidence="1 2">
    <name type="scientific">Caballeronia calidae</name>
    <dbReference type="NCBI Taxonomy" id="1777139"/>
    <lineage>
        <taxon>Bacteria</taxon>
        <taxon>Pseudomonadati</taxon>
        <taxon>Pseudomonadota</taxon>
        <taxon>Betaproteobacteria</taxon>
        <taxon>Burkholderiales</taxon>
        <taxon>Burkholderiaceae</taxon>
        <taxon>Caballeronia</taxon>
    </lineage>
</organism>
<dbReference type="RefSeq" id="WP_062610611.1">
    <property type="nucleotide sequence ID" value="NZ_FCOX02000052.1"/>
</dbReference>
<dbReference type="Proteomes" id="UP000071859">
    <property type="component" value="Unassembled WGS sequence"/>
</dbReference>
<protein>
    <recommendedName>
        <fullName evidence="3">Bacteriophage tail tape measure C-terminal domain-containing protein</fullName>
    </recommendedName>
</protein>
<name>A0A158E8I9_9BURK</name>
<dbReference type="AlphaFoldDB" id="A0A158E8I9"/>
<proteinExistence type="predicted"/>
<reference evidence="1" key="1">
    <citation type="submission" date="2016-01" db="EMBL/GenBank/DDBJ databases">
        <authorList>
            <person name="Peeters C."/>
        </authorList>
    </citation>
    <scope>NUCLEOTIDE SEQUENCE</scope>
    <source>
        <strain evidence="1">LMG 29321</strain>
    </source>
</reference>
<dbReference type="OrthoDB" id="363355at2"/>
<gene>
    <name evidence="1" type="ORF">AWB78_06500</name>
</gene>
<dbReference type="EMBL" id="FCOX02000052">
    <property type="protein sequence ID" value="SAL03073.1"/>
    <property type="molecule type" value="Genomic_DNA"/>
</dbReference>
<keyword evidence="2" id="KW-1185">Reference proteome</keyword>